<protein>
    <submittedName>
        <fullName evidence="2">Putative membrane protein</fullName>
    </submittedName>
</protein>
<accession>A0A090J3J9</accession>
<keyword evidence="1" id="KW-0812">Transmembrane</keyword>
<feature type="transmembrane region" description="Helical" evidence="1">
    <location>
        <begin position="6"/>
        <end position="32"/>
    </location>
</feature>
<dbReference type="AlphaFoldDB" id="A0A090J3J9"/>
<keyword evidence="3" id="KW-1185">Reference proteome</keyword>
<reference evidence="2 3" key="1">
    <citation type="submission" date="2014-07" db="EMBL/GenBank/DDBJ databases">
        <authorList>
            <person name="Wibberg Daniel"/>
        </authorList>
    </citation>
    <scope>NUCLEOTIDE SEQUENCE [LARGE SCALE GENOMIC DNA]</scope>
</reference>
<dbReference type="Proteomes" id="UP000040576">
    <property type="component" value="Unassembled WGS sequence"/>
</dbReference>
<sequence length="184" mass="20807">MISIDATDWFIVSVVGYSLAGLLFIIAIIMFFKLKIPAVIGDLSGRTAAKQIQELRKRNSSTGIKLYKPDVFNIERGKLTEPVKNSDKLTRETMVNQPEDPSLATVVLNDETTAYQETMLLTEETELLFDDRTEVLDEDVTVAADETTVLDQTEELPYQEPTVKQVKDFKMIKDMKVTHTDETI</sequence>
<keyword evidence="1" id="KW-1133">Transmembrane helix</keyword>
<dbReference type="EMBL" id="CCRF01000103">
    <property type="protein sequence ID" value="CEE03248.1"/>
    <property type="molecule type" value="Genomic_DNA"/>
</dbReference>
<gene>
    <name evidence="2" type="ORF">BT1A1_3467</name>
</gene>
<evidence type="ECO:0000313" key="2">
    <source>
        <dbReference type="EMBL" id="CEE03248.1"/>
    </source>
</evidence>
<evidence type="ECO:0000256" key="1">
    <source>
        <dbReference type="SAM" id="Phobius"/>
    </source>
</evidence>
<evidence type="ECO:0000313" key="3">
    <source>
        <dbReference type="Proteomes" id="UP000040576"/>
    </source>
</evidence>
<organism evidence="2 3">
    <name type="scientific">Caldibacillus thermoamylovorans</name>
    <dbReference type="NCBI Taxonomy" id="35841"/>
    <lineage>
        <taxon>Bacteria</taxon>
        <taxon>Bacillati</taxon>
        <taxon>Bacillota</taxon>
        <taxon>Bacilli</taxon>
        <taxon>Bacillales</taxon>
        <taxon>Bacillaceae</taxon>
        <taxon>Caldibacillus</taxon>
    </lineage>
</organism>
<dbReference type="RefSeq" id="WP_034773527.1">
    <property type="nucleotide sequence ID" value="NZ_CCRF01000103.1"/>
</dbReference>
<proteinExistence type="predicted"/>
<keyword evidence="1" id="KW-0472">Membrane</keyword>
<name>A0A090J3J9_9BACI</name>